<dbReference type="Pfam" id="PF00270">
    <property type="entry name" value="DEAD"/>
    <property type="match status" value="1"/>
</dbReference>
<dbReference type="InterPro" id="IPR044763">
    <property type="entry name" value="Ded1/Dbp1_DEADc"/>
</dbReference>
<dbReference type="InterPro" id="IPR014001">
    <property type="entry name" value="Helicase_ATP-bd"/>
</dbReference>
<keyword evidence="6" id="KW-0694">RNA-binding</keyword>
<dbReference type="InterPro" id="IPR011545">
    <property type="entry name" value="DEAD/DEAH_box_helicase_dom"/>
</dbReference>
<dbReference type="PROSITE" id="PS51195">
    <property type="entry name" value="Q_MOTIF"/>
    <property type="match status" value="1"/>
</dbReference>
<dbReference type="GO" id="GO:0003724">
    <property type="term" value="F:RNA helicase activity"/>
    <property type="evidence" value="ECO:0007669"/>
    <property type="project" value="UniProtKB-EC"/>
</dbReference>
<dbReference type="KEGG" id="bdw:94337057"/>
<keyword evidence="3 9" id="KW-0378">Hydrolase</keyword>
<dbReference type="CDD" id="cd17967">
    <property type="entry name" value="DEADc_DDX3_DDX4"/>
    <property type="match status" value="1"/>
</dbReference>
<evidence type="ECO:0000313" key="15">
    <source>
        <dbReference type="Proteomes" id="UP001214638"/>
    </source>
</evidence>
<evidence type="ECO:0000256" key="5">
    <source>
        <dbReference type="ARBA" id="ARBA00022840"/>
    </source>
</evidence>
<evidence type="ECO:0000256" key="9">
    <source>
        <dbReference type="RuleBase" id="RU000492"/>
    </source>
</evidence>
<feature type="domain" description="DEAD-box RNA helicase Q" evidence="13">
    <location>
        <begin position="139"/>
        <end position="167"/>
    </location>
</feature>
<dbReference type="GeneID" id="94337057"/>
<dbReference type="PANTHER" id="PTHR47958">
    <property type="entry name" value="ATP-DEPENDENT RNA HELICASE DBP3"/>
    <property type="match status" value="1"/>
</dbReference>
<dbReference type="InterPro" id="IPR000629">
    <property type="entry name" value="RNA-helicase_DEAD-box_CS"/>
</dbReference>
<keyword evidence="2 9" id="KW-0547">Nucleotide-binding</keyword>
<evidence type="ECO:0000313" key="14">
    <source>
        <dbReference type="EMBL" id="KAK2196160.1"/>
    </source>
</evidence>
<evidence type="ECO:0000256" key="10">
    <source>
        <dbReference type="SAM" id="MobiDB-lite"/>
    </source>
</evidence>
<dbReference type="Proteomes" id="UP001214638">
    <property type="component" value="Unassembled WGS sequence"/>
</dbReference>
<evidence type="ECO:0000256" key="6">
    <source>
        <dbReference type="ARBA" id="ARBA00022884"/>
    </source>
</evidence>
<comment type="caution">
    <text evidence="14">The sequence shown here is derived from an EMBL/GenBank/DDBJ whole genome shotgun (WGS) entry which is preliminary data.</text>
</comment>
<dbReference type="GO" id="GO:0003723">
    <property type="term" value="F:RNA binding"/>
    <property type="evidence" value="ECO:0007669"/>
    <property type="project" value="UniProtKB-KW"/>
</dbReference>
<feature type="short sequence motif" description="Q motif" evidence="8">
    <location>
        <begin position="139"/>
        <end position="167"/>
    </location>
</feature>
<evidence type="ECO:0000259" key="13">
    <source>
        <dbReference type="PROSITE" id="PS51195"/>
    </source>
</evidence>
<comment type="catalytic activity">
    <reaction evidence="7">
        <text>ATP + H2O = ADP + phosphate + H(+)</text>
        <dbReference type="Rhea" id="RHEA:13065"/>
        <dbReference type="ChEBI" id="CHEBI:15377"/>
        <dbReference type="ChEBI" id="CHEBI:15378"/>
        <dbReference type="ChEBI" id="CHEBI:30616"/>
        <dbReference type="ChEBI" id="CHEBI:43474"/>
        <dbReference type="ChEBI" id="CHEBI:456216"/>
        <dbReference type="EC" id="3.6.4.13"/>
    </reaction>
</comment>
<keyword evidence="4 9" id="KW-0347">Helicase</keyword>
<feature type="domain" description="Helicase C-terminal" evidence="12">
    <location>
        <begin position="381"/>
        <end position="529"/>
    </location>
</feature>
<dbReference type="GO" id="GO:0005524">
    <property type="term" value="F:ATP binding"/>
    <property type="evidence" value="ECO:0007669"/>
    <property type="project" value="UniProtKB-KW"/>
</dbReference>
<dbReference type="RefSeq" id="XP_067803002.1">
    <property type="nucleotide sequence ID" value="XM_067947780.1"/>
</dbReference>
<dbReference type="AlphaFoldDB" id="A0AAD9PJT4"/>
<dbReference type="EMBL" id="JALLKP010000003">
    <property type="protein sequence ID" value="KAK2196160.1"/>
    <property type="molecule type" value="Genomic_DNA"/>
</dbReference>
<reference evidence="14" key="1">
    <citation type="journal article" date="2023" name="Nat. Microbiol.">
        <title>Babesia duncani multi-omics identifies virulence factors and drug targets.</title>
        <authorList>
            <person name="Singh P."/>
            <person name="Lonardi S."/>
            <person name="Liang Q."/>
            <person name="Vydyam P."/>
            <person name="Khabirova E."/>
            <person name="Fang T."/>
            <person name="Gihaz S."/>
            <person name="Thekkiniath J."/>
            <person name="Munshi M."/>
            <person name="Abel S."/>
            <person name="Ciampossin L."/>
            <person name="Batugedara G."/>
            <person name="Gupta M."/>
            <person name="Lu X.M."/>
            <person name="Lenz T."/>
            <person name="Chakravarty S."/>
            <person name="Cornillot E."/>
            <person name="Hu Y."/>
            <person name="Ma W."/>
            <person name="Gonzalez L.M."/>
            <person name="Sanchez S."/>
            <person name="Estrada K."/>
            <person name="Sanchez-Flores A."/>
            <person name="Montero E."/>
            <person name="Harb O.S."/>
            <person name="Le Roch K.G."/>
            <person name="Mamoun C.B."/>
        </authorList>
    </citation>
    <scope>NUCLEOTIDE SEQUENCE</scope>
    <source>
        <strain evidence="14">WA1</strain>
    </source>
</reference>
<dbReference type="PROSITE" id="PS51194">
    <property type="entry name" value="HELICASE_CTER"/>
    <property type="match status" value="1"/>
</dbReference>
<comment type="similarity">
    <text evidence="9">Belongs to the DEAD box helicase family.</text>
</comment>
<dbReference type="FunFam" id="3.40.50.300:FF:000397">
    <property type="entry name" value="Probable ATP-dependent RNA helicase DDX4"/>
    <property type="match status" value="1"/>
</dbReference>
<dbReference type="InterPro" id="IPR001650">
    <property type="entry name" value="Helicase_C-like"/>
</dbReference>
<dbReference type="EC" id="3.6.4.13" evidence="1"/>
<dbReference type="PROSITE" id="PS00039">
    <property type="entry name" value="DEAD_ATP_HELICASE"/>
    <property type="match status" value="1"/>
</dbReference>
<evidence type="ECO:0000256" key="7">
    <source>
        <dbReference type="ARBA" id="ARBA00047984"/>
    </source>
</evidence>
<evidence type="ECO:0000256" key="3">
    <source>
        <dbReference type="ARBA" id="ARBA00022801"/>
    </source>
</evidence>
<feature type="compositionally biased region" description="Polar residues" evidence="10">
    <location>
        <begin position="1"/>
        <end position="11"/>
    </location>
</feature>
<organism evidence="14 15">
    <name type="scientific">Babesia duncani</name>
    <dbReference type="NCBI Taxonomy" id="323732"/>
    <lineage>
        <taxon>Eukaryota</taxon>
        <taxon>Sar</taxon>
        <taxon>Alveolata</taxon>
        <taxon>Apicomplexa</taxon>
        <taxon>Aconoidasida</taxon>
        <taxon>Piroplasmida</taxon>
        <taxon>Babesiidae</taxon>
        <taxon>Babesia</taxon>
    </lineage>
</organism>
<dbReference type="SMART" id="SM00487">
    <property type="entry name" value="DEXDc"/>
    <property type="match status" value="1"/>
</dbReference>
<feature type="domain" description="Helicase ATP-binding" evidence="11">
    <location>
        <begin position="170"/>
        <end position="358"/>
    </location>
</feature>
<evidence type="ECO:0000259" key="11">
    <source>
        <dbReference type="PROSITE" id="PS51192"/>
    </source>
</evidence>
<dbReference type="PROSITE" id="PS51192">
    <property type="entry name" value="HELICASE_ATP_BIND_1"/>
    <property type="match status" value="1"/>
</dbReference>
<dbReference type="CDD" id="cd18787">
    <property type="entry name" value="SF2_C_DEAD"/>
    <property type="match status" value="1"/>
</dbReference>
<keyword evidence="5 9" id="KW-0067">ATP-binding</keyword>
<feature type="region of interest" description="Disordered" evidence="10">
    <location>
        <begin position="538"/>
        <end position="597"/>
    </location>
</feature>
<gene>
    <name evidence="14" type="ORF">BdWA1_002760</name>
</gene>
<evidence type="ECO:0000256" key="2">
    <source>
        <dbReference type="ARBA" id="ARBA00022741"/>
    </source>
</evidence>
<evidence type="ECO:0000256" key="4">
    <source>
        <dbReference type="ARBA" id="ARBA00022806"/>
    </source>
</evidence>
<feature type="region of interest" description="Disordered" evidence="10">
    <location>
        <begin position="1"/>
        <end position="77"/>
    </location>
</feature>
<evidence type="ECO:0000256" key="1">
    <source>
        <dbReference type="ARBA" id="ARBA00012552"/>
    </source>
</evidence>
<feature type="compositionally biased region" description="Basic and acidic residues" evidence="10">
    <location>
        <begin position="52"/>
        <end position="69"/>
    </location>
</feature>
<dbReference type="InterPro" id="IPR027417">
    <property type="entry name" value="P-loop_NTPase"/>
</dbReference>
<dbReference type="InterPro" id="IPR014014">
    <property type="entry name" value="RNA_helicase_DEAD_Q_motif"/>
</dbReference>
<dbReference type="Pfam" id="PF00271">
    <property type="entry name" value="Helicase_C"/>
    <property type="match status" value="1"/>
</dbReference>
<evidence type="ECO:0000259" key="12">
    <source>
        <dbReference type="PROSITE" id="PS51194"/>
    </source>
</evidence>
<dbReference type="SMART" id="SM00490">
    <property type="entry name" value="HELICc"/>
    <property type="match status" value="1"/>
</dbReference>
<keyword evidence="15" id="KW-1185">Reference proteome</keyword>
<accession>A0AAD9PJT4</accession>
<dbReference type="SUPFAM" id="SSF52540">
    <property type="entry name" value="P-loop containing nucleoside triphosphate hydrolases"/>
    <property type="match status" value="1"/>
</dbReference>
<name>A0AAD9PJT4_9APIC</name>
<dbReference type="Gene3D" id="3.40.50.300">
    <property type="entry name" value="P-loop containing nucleotide triphosphate hydrolases"/>
    <property type="match status" value="2"/>
</dbReference>
<protein>
    <recommendedName>
        <fullName evidence="1">RNA helicase</fullName>
        <ecNumber evidence="1">3.6.4.13</ecNumber>
    </recommendedName>
</protein>
<sequence length="597" mass="66954">MKQPTTATNDSAAPPPERKIYIPPSRRNPPEKSTVDSTVESKGFSQPTRTMGGDEPRKYSGGQRRDRDWGSSFGDFRQRDSRSVPSLWATRGDRRYYKEDELKVFDSVKTRTQAGINFGSYDNIPVQLTGRQSTTLQPVEDFESGIHEMLMPNVRRVNYTKPTPIQKHSISVILAGRDLMACAQTGSGKTAAFLLPIVTRMLNTGPPDAVVPSGTYSMKFALPVCLVLSPTRELAVQTYTEARKFIFNTGVRCVCLYGGNEVYKQLIDLDRGCDICVATPGRLSDLIDRRKVGLHCVAYLVLDEADRMLDMGFAPQIRAIVDHSHMPKTSRQTVMFSATFPKEIQQLAKDFLNDYIYLAVGRVGSTNEFIRQRLVYADQDQKPKYLIKLLRESGQGLVLIFVETKRRADMIEGMLLREDFRAVNIHGDRSQQDREEALRLFKSGERPILVATDVAARGLDINNITHVINCDLPTNIDDYVHRIGRTGRAGNVGIATSLVNEANRPILKDLLALLQESNQEVPSWFQKLVSSMAFSSGTQYSRRGGGQGGKYSRSFGSRDVRGNTETATYNHGNRFKSHGNQPAAPKSNFTEFEDDWW</sequence>
<feature type="compositionally biased region" description="Polar residues" evidence="10">
    <location>
        <begin position="35"/>
        <end position="49"/>
    </location>
</feature>
<dbReference type="FunFam" id="3.40.50.300:FF:000008">
    <property type="entry name" value="ATP-dependent RNA helicase RhlB"/>
    <property type="match status" value="1"/>
</dbReference>
<evidence type="ECO:0000256" key="8">
    <source>
        <dbReference type="PROSITE-ProRule" id="PRU00552"/>
    </source>
</evidence>
<proteinExistence type="inferred from homology"/>
<dbReference type="GO" id="GO:0016787">
    <property type="term" value="F:hydrolase activity"/>
    <property type="evidence" value="ECO:0007669"/>
    <property type="project" value="UniProtKB-KW"/>
</dbReference>